<evidence type="ECO:0000313" key="4">
    <source>
        <dbReference type="Proteomes" id="UP000004160"/>
    </source>
</evidence>
<feature type="coiled-coil region" evidence="1">
    <location>
        <begin position="77"/>
        <end position="115"/>
    </location>
</feature>
<dbReference type="PATRIC" id="fig|457403.8.peg.1601"/>
<reference evidence="3" key="1">
    <citation type="submission" date="2011-05" db="EMBL/GenBank/DDBJ databases">
        <title>The Genome Sequence of Fusobacterium sp. 11_3_2.</title>
        <authorList>
            <consortium name="The Broad Institute Genome Sequencing Platform"/>
            <person name="Earl A."/>
            <person name="Ward D."/>
            <person name="Feldgarden M."/>
            <person name="Gevers D."/>
            <person name="Sibley C.D."/>
            <person name="White A.P."/>
            <person name="Crowley S."/>
            <person name="Surette M."/>
            <person name="Strauss J.C."/>
            <person name="Ambrose C.E."/>
            <person name="Allen-Vercoe E."/>
            <person name="Young S.K."/>
            <person name="Zeng Q."/>
            <person name="Gargeya S."/>
            <person name="Fitzgerald M."/>
            <person name="Haas B."/>
            <person name="Abouelleil A."/>
            <person name="Alvarado L."/>
            <person name="Arachchi H.M."/>
            <person name="Berlin A."/>
            <person name="Brown A."/>
            <person name="Chapman S.B."/>
            <person name="Chen Z."/>
            <person name="Dunbar C."/>
            <person name="Freedman E."/>
            <person name="Gearin G."/>
            <person name="Gellesch M."/>
            <person name="Goldberg J."/>
            <person name="Griggs A."/>
            <person name="Gujja S."/>
            <person name="Heiman D."/>
            <person name="Howarth C."/>
            <person name="Larson L."/>
            <person name="Lui A."/>
            <person name="MacDonald P.J.P."/>
            <person name="Mehta T."/>
            <person name="Montmayeur A."/>
            <person name="Murphy C."/>
            <person name="Neiman D."/>
            <person name="Pearson M."/>
            <person name="Priest M."/>
            <person name="Roberts A."/>
            <person name="Saif S."/>
            <person name="Shea T."/>
            <person name="Shenoy N."/>
            <person name="Sisk P."/>
            <person name="Stolte C."/>
            <person name="Sykes S."/>
            <person name="Wortman J."/>
            <person name="Nusbaum C."/>
            <person name="Birren B."/>
        </authorList>
    </citation>
    <scope>NUCLEOTIDE SEQUENCE [LARGE SCALE GENOMIC DNA]</scope>
    <source>
        <strain evidence="3">11_3_2</strain>
    </source>
</reference>
<evidence type="ECO:0000256" key="1">
    <source>
        <dbReference type="SAM" id="Coils"/>
    </source>
</evidence>
<dbReference type="AlphaFoldDB" id="F7L168"/>
<dbReference type="Proteomes" id="UP000004160">
    <property type="component" value="Unassembled WGS sequence"/>
</dbReference>
<sequence>MYSELLTFMLGLDREGKTELLISNVREIYDYAGKKDGISEELLGGLRKLYDHLNMDFKRLSYMASVVDSNLELDIRIQKVSDNLNKKISLLEEEKNKLENNVMLLEDIVSDAKEVKKDLVSIMAIFMAVFSFIQWNFSQFKDLLEYDPFNRLVYVLSVDGILIFSLYCIFAIVDFIIHKDPRMIKPFFNISTKKPTYFGIITLGISILILMGCLYSLKSDTSRKTISKIENSIEETNESLNHEIKKKNVEINILKEKIKELENQIKEINKNDIKLEENTKIKQD</sequence>
<evidence type="ECO:0000256" key="2">
    <source>
        <dbReference type="SAM" id="Phobius"/>
    </source>
</evidence>
<keyword evidence="2" id="KW-0812">Transmembrane</keyword>
<keyword evidence="1" id="KW-0175">Coiled coil</keyword>
<protein>
    <submittedName>
        <fullName evidence="3">Uncharacterized protein</fullName>
    </submittedName>
</protein>
<comment type="caution">
    <text evidence="3">The sequence shown here is derived from an EMBL/GenBank/DDBJ whole genome shotgun (WGS) entry which is preliminary data.</text>
</comment>
<feature type="transmembrane region" description="Helical" evidence="2">
    <location>
        <begin position="197"/>
        <end position="217"/>
    </location>
</feature>
<feature type="transmembrane region" description="Helical" evidence="2">
    <location>
        <begin position="152"/>
        <end position="177"/>
    </location>
</feature>
<feature type="coiled-coil region" evidence="1">
    <location>
        <begin position="230"/>
        <end position="278"/>
    </location>
</feature>
<dbReference type="RefSeq" id="WP_008693583.1">
    <property type="nucleotide sequence ID" value="NZ_GL945393.1"/>
</dbReference>
<name>F7L168_9FUSO</name>
<keyword evidence="4" id="KW-1185">Reference proteome</keyword>
<organism evidence="3 4">
    <name type="scientific">Fusobacterium animalis 11_3_2</name>
    <dbReference type="NCBI Taxonomy" id="457403"/>
    <lineage>
        <taxon>Bacteria</taxon>
        <taxon>Fusobacteriati</taxon>
        <taxon>Fusobacteriota</taxon>
        <taxon>Fusobacteriia</taxon>
        <taxon>Fusobacteriales</taxon>
        <taxon>Fusobacteriaceae</taxon>
        <taxon>Fusobacterium</taxon>
    </lineage>
</organism>
<dbReference type="EMBL" id="ACUO01000021">
    <property type="protein sequence ID" value="EGN66732.1"/>
    <property type="molecule type" value="Genomic_DNA"/>
</dbReference>
<gene>
    <name evidence="3" type="ORF">HMPREF0401_01589</name>
</gene>
<accession>F7L168</accession>
<feature type="transmembrane region" description="Helical" evidence="2">
    <location>
        <begin position="119"/>
        <end position="137"/>
    </location>
</feature>
<evidence type="ECO:0000313" key="3">
    <source>
        <dbReference type="EMBL" id="EGN66732.1"/>
    </source>
</evidence>
<proteinExistence type="predicted"/>
<keyword evidence="2" id="KW-1133">Transmembrane helix</keyword>
<keyword evidence="2" id="KW-0472">Membrane</keyword>
<dbReference type="HOGENOM" id="CLU_072539_0_0_0"/>